<organism evidence="1 2">
    <name type="scientific">Pseudomonas fluorescens NCIMB 11764</name>
    <dbReference type="NCBI Taxonomy" id="1221522"/>
    <lineage>
        <taxon>Bacteria</taxon>
        <taxon>Pseudomonadati</taxon>
        <taxon>Pseudomonadota</taxon>
        <taxon>Gammaproteobacteria</taxon>
        <taxon>Pseudomonadales</taxon>
        <taxon>Pseudomonadaceae</taxon>
        <taxon>Pseudomonas</taxon>
    </lineage>
</organism>
<dbReference type="Proteomes" id="UP000017175">
    <property type="component" value="Chromosome"/>
</dbReference>
<accession>A0A0K1QME8</accession>
<name>A0A0K1QME8_PSEFL</name>
<dbReference type="AlphaFoldDB" id="A0A0K1QME8"/>
<dbReference type="PROSITE" id="PS51257">
    <property type="entry name" value="PROKAR_LIPOPROTEIN"/>
    <property type="match status" value="1"/>
</dbReference>
<reference evidence="1 2" key="1">
    <citation type="journal article" date="2012" name="J. Bacteriol.">
        <title>Draft genome sequence of the cyanide-utilizing bacterium Pseudomonas fluorescens strain NCIMB 11764.</title>
        <authorList>
            <person name="Vilo C.A."/>
            <person name="Benedik M.J."/>
            <person name="Kunz D.A."/>
            <person name="Dong Q."/>
        </authorList>
    </citation>
    <scope>NUCLEOTIDE SEQUENCE [LARGE SCALE GENOMIC DNA]</scope>
    <source>
        <strain evidence="1 2">NCIMB 11764</strain>
    </source>
</reference>
<sequence>MRKTVMFCIASILAGCVQHDGRLNDFAYDDRDAIPNDIPLPKPGVNQRPVVGVKKVLVSVVNWQGETILDTPLTLKDTLSTDPNSLRTYILAASGGKLTLEGQVISYTSGPRPEECQSGGPSYPMALSIAEGEKAARAHGLDPKNFDYLINVISCRGMASAYVPGRYMGVYGQGSPHLFKHEFGHNLGYSHGYTYSRCPTDGDTVTAPANCTRNGYGDTGDTVSGGATLYPANNRWYSGWLDNKQVAVIERTGLYRLGVLGQEGPQLYLINRPGLAPTQLAFEYRKPTPFDNFPPSDNRVNGVWVRYTNMGTAVLNTQLDATPETASTADPTLLGNRILKDEEAKISVGFCSRSDQGAIFAVAVNGEALPGCFTALPPPNIQKPVAGAPAAQNPIVFSGTGSPGAWMVIGYRKSGESKWNVINTVADATGVWSSTLAQLPASKYEGRVQQVMGLNPSPYNYVDFEVAP</sequence>
<evidence type="ECO:0000313" key="2">
    <source>
        <dbReference type="Proteomes" id="UP000017175"/>
    </source>
</evidence>
<dbReference type="eggNOG" id="COG1361">
    <property type="taxonomic scope" value="Bacteria"/>
</dbReference>
<gene>
    <name evidence="1" type="ORF">B723_11170</name>
</gene>
<dbReference type="SUPFAM" id="SSF55486">
    <property type="entry name" value="Metalloproteases ('zincins'), catalytic domain"/>
    <property type="match status" value="1"/>
</dbReference>
<proteinExistence type="predicted"/>
<evidence type="ECO:0000313" key="1">
    <source>
        <dbReference type="EMBL" id="AKV06931.1"/>
    </source>
</evidence>
<protein>
    <submittedName>
        <fullName evidence="1">Transposase</fullName>
    </submittedName>
</protein>
<dbReference type="RefSeq" id="WP_017336668.1">
    <property type="nucleotide sequence ID" value="NZ_CP010945.1"/>
</dbReference>
<dbReference type="EMBL" id="CP010945">
    <property type="protein sequence ID" value="AKV06931.1"/>
    <property type="molecule type" value="Genomic_DNA"/>
</dbReference>